<reference evidence="1 2" key="1">
    <citation type="submission" date="2018-05" db="EMBL/GenBank/DDBJ databases">
        <title>Complete genome sequence of Megasphaera sp. AJH120T, isolated from the ceca of a chicken.</title>
        <authorList>
            <person name="Maki J."/>
            <person name="Looft T."/>
        </authorList>
    </citation>
    <scope>NUCLEOTIDE SEQUENCE [LARGE SCALE GENOMIC DNA]</scope>
    <source>
        <strain evidence="1 2">AJH120</strain>
    </source>
</reference>
<dbReference type="InterPro" id="IPR021321">
    <property type="entry name" value="DUF2922"/>
</dbReference>
<organism evidence="1 2">
    <name type="scientific">Megasphaera stantonii</name>
    <dbReference type="NCBI Taxonomy" id="2144175"/>
    <lineage>
        <taxon>Bacteria</taxon>
        <taxon>Bacillati</taxon>
        <taxon>Bacillota</taxon>
        <taxon>Negativicutes</taxon>
        <taxon>Veillonellales</taxon>
        <taxon>Veillonellaceae</taxon>
        <taxon>Megasphaera</taxon>
    </lineage>
</organism>
<sequence length="75" mass="7998">MAVTKTRTLQLEFLDGGGNSVVYSLKDPKEGLDKATVEAAAQTIVEKKVFATADGDLASLKQGQIVTRSVETIDE</sequence>
<evidence type="ECO:0000313" key="1">
    <source>
        <dbReference type="EMBL" id="AXL21361.1"/>
    </source>
</evidence>
<protein>
    <submittedName>
        <fullName evidence="1">DUF2922 domain-containing protein</fullName>
    </submittedName>
</protein>
<accession>A0A346AZR8</accession>
<dbReference type="RefSeq" id="WP_107195605.1">
    <property type="nucleotide sequence ID" value="NZ_CP029462.1"/>
</dbReference>
<dbReference type="EMBL" id="CP029462">
    <property type="protein sequence ID" value="AXL21361.1"/>
    <property type="molecule type" value="Genomic_DNA"/>
</dbReference>
<dbReference type="Proteomes" id="UP000254337">
    <property type="component" value="Chromosome"/>
</dbReference>
<dbReference type="OrthoDB" id="1625435at2"/>
<dbReference type="AlphaFoldDB" id="A0A346AZR8"/>
<keyword evidence="2" id="KW-1185">Reference proteome</keyword>
<dbReference type="KEGG" id="meg:DKB62_07190"/>
<dbReference type="Pfam" id="PF11148">
    <property type="entry name" value="DUF2922"/>
    <property type="match status" value="1"/>
</dbReference>
<proteinExistence type="predicted"/>
<evidence type="ECO:0000313" key="2">
    <source>
        <dbReference type="Proteomes" id="UP000254337"/>
    </source>
</evidence>
<gene>
    <name evidence="1" type="ORF">DKB62_07190</name>
</gene>
<name>A0A346AZR8_9FIRM</name>